<keyword evidence="1" id="KW-0378">Hydrolase</keyword>
<name>A0ABQ5JPP2_9LACO</name>
<comment type="caution">
    <text evidence="3">The sequence shown here is derived from an EMBL/GenBank/DDBJ whole genome shotgun (WGS) entry which is preliminary data.</text>
</comment>
<proteinExistence type="predicted"/>
<sequence length="661" mass="74158">MAKPVAVTDLFELVAMGQPVANDTGVFYLTTKMRQRENDYVTMINRFGFRTQTTTMWGTGNGSDNQLQLADTVLLFTSEDEHQKRQVFTQSLAGGSPVQRTFESFGVAAFVFDTTRQVIYYQTALKRNGIVPAKADPRFPKPISYTKTVYKDNDLGYFAEDERYVIKRQVVGQITASEIWTSEDRFTLGPLSHDGRQLTVAIAGRPEVDWDFSQVTRILDVETGEQRTVKSPSSFGTLAPVAFNPSDTVLLLTGSTNEIPNISAQHLYAYAIDQQQLTELTPNPDVVVGDLVMNTDAQQNLHGRAAMFIDDQQYVYQQLITGQLQLVLGQLGDDPDNRVVVAGGPRHVTDFTTGIKQHRLYFMQSQWTQVAKLVALDLDTQTETTLINPNAAYEEKHDLVKPQVVNFTTADGFHVRGWYLPPVDAPAMAKYPAILYIHGGPGANYGETFFHELQVYASYGYGVIAINPRGSTSYGEAFQRGVIGHYGQGDYEDLMAAVDRVLASDVKIDREHLYVTGGSYGGFMTNWIEGHTDRFKAAVTQRSIANWISMFGTSDIGYYFLPWELTGQRQMAVTDLKPLWDASPLKYVDRVHTPTLILHSEQDFRCPIGQGEEWFTSLKLNGIEAKMVRFPGENHDLSRIGKPSLRVARIQAIRDWFDTHQ</sequence>
<dbReference type="PANTHER" id="PTHR42776:SF27">
    <property type="entry name" value="DIPEPTIDYL PEPTIDASE FAMILY MEMBER 6"/>
    <property type="match status" value="1"/>
</dbReference>
<evidence type="ECO:0000256" key="1">
    <source>
        <dbReference type="ARBA" id="ARBA00022801"/>
    </source>
</evidence>
<dbReference type="Proteomes" id="UP001628078">
    <property type="component" value="Unassembled WGS sequence"/>
</dbReference>
<keyword evidence="4" id="KW-1185">Reference proteome</keyword>
<dbReference type="SUPFAM" id="SSF53474">
    <property type="entry name" value="alpha/beta-Hydrolases"/>
    <property type="match status" value="1"/>
</dbReference>
<reference evidence="3 4" key="1">
    <citation type="submission" date="2022-03" db="EMBL/GenBank/DDBJ databases">
        <title>Draft genome sequence of Furfurilactobacillus curtus JCM 31185.</title>
        <authorList>
            <person name="Suzuki S."/>
            <person name="Endo A."/>
            <person name="Kajikawa A."/>
        </authorList>
    </citation>
    <scope>NUCLEOTIDE SEQUENCE [LARGE SCALE GENOMIC DNA]</scope>
    <source>
        <strain evidence="3 4">JCM 31185</strain>
    </source>
</reference>
<protein>
    <submittedName>
        <fullName evidence="3">Peptidase S9</fullName>
    </submittedName>
</protein>
<accession>A0ABQ5JPP2</accession>
<dbReference type="Gene3D" id="3.40.50.1820">
    <property type="entry name" value="alpha/beta hydrolase"/>
    <property type="match status" value="1"/>
</dbReference>
<dbReference type="Pfam" id="PF00326">
    <property type="entry name" value="Peptidase_S9"/>
    <property type="match status" value="1"/>
</dbReference>
<gene>
    <name evidence="3" type="ORF">JCM31185_16000</name>
</gene>
<dbReference type="PANTHER" id="PTHR42776">
    <property type="entry name" value="SERINE PEPTIDASE S9 FAMILY MEMBER"/>
    <property type="match status" value="1"/>
</dbReference>
<evidence type="ECO:0000313" key="4">
    <source>
        <dbReference type="Proteomes" id="UP001628078"/>
    </source>
</evidence>
<dbReference type="EMBL" id="BQXO01000004">
    <property type="protein sequence ID" value="GKT06313.1"/>
    <property type="molecule type" value="Genomic_DNA"/>
</dbReference>
<dbReference type="InterPro" id="IPR001375">
    <property type="entry name" value="Peptidase_S9_cat"/>
</dbReference>
<organism evidence="3 4">
    <name type="scientific">Furfurilactobacillus curtus</name>
    <dbReference type="NCBI Taxonomy" id="1746200"/>
    <lineage>
        <taxon>Bacteria</taxon>
        <taxon>Bacillati</taxon>
        <taxon>Bacillota</taxon>
        <taxon>Bacilli</taxon>
        <taxon>Lactobacillales</taxon>
        <taxon>Lactobacillaceae</taxon>
        <taxon>Furfurilactobacillus</taxon>
    </lineage>
</organism>
<dbReference type="InterPro" id="IPR029058">
    <property type="entry name" value="AB_hydrolase_fold"/>
</dbReference>
<feature type="domain" description="Peptidase S9 prolyl oligopeptidase catalytic" evidence="2">
    <location>
        <begin position="448"/>
        <end position="660"/>
    </location>
</feature>
<dbReference type="RefSeq" id="WP_407884342.1">
    <property type="nucleotide sequence ID" value="NZ_BQXO01000004.1"/>
</dbReference>
<evidence type="ECO:0000259" key="2">
    <source>
        <dbReference type="Pfam" id="PF00326"/>
    </source>
</evidence>
<dbReference type="SUPFAM" id="SSF82171">
    <property type="entry name" value="DPP6 N-terminal domain-like"/>
    <property type="match status" value="1"/>
</dbReference>
<evidence type="ECO:0000313" key="3">
    <source>
        <dbReference type="EMBL" id="GKT06313.1"/>
    </source>
</evidence>